<keyword evidence="4" id="KW-0472">Membrane</keyword>
<feature type="transmembrane region" description="Helical" evidence="4">
    <location>
        <begin position="344"/>
        <end position="368"/>
    </location>
</feature>
<accession>A0ABU3CBY7</accession>
<dbReference type="PANTHER" id="PTHR43630:SF1">
    <property type="entry name" value="POLY-BETA-1,6-N-ACETYL-D-GLUCOSAMINE SYNTHASE"/>
    <property type="match status" value="1"/>
</dbReference>
<comment type="caution">
    <text evidence="6">The sequence shown here is derived from an EMBL/GenBank/DDBJ whole genome shotgun (WGS) entry which is preliminary data.</text>
</comment>
<dbReference type="Pfam" id="PF00535">
    <property type="entry name" value="Glycos_transf_2"/>
    <property type="match status" value="1"/>
</dbReference>
<dbReference type="Proteomes" id="UP001262889">
    <property type="component" value="Unassembled WGS sequence"/>
</dbReference>
<evidence type="ECO:0000256" key="1">
    <source>
        <dbReference type="ARBA" id="ARBA00006739"/>
    </source>
</evidence>
<evidence type="ECO:0000256" key="4">
    <source>
        <dbReference type="SAM" id="Phobius"/>
    </source>
</evidence>
<evidence type="ECO:0000259" key="5">
    <source>
        <dbReference type="Pfam" id="PF00535"/>
    </source>
</evidence>
<evidence type="ECO:0000313" key="7">
    <source>
        <dbReference type="Proteomes" id="UP001262889"/>
    </source>
</evidence>
<dbReference type="EC" id="2.4.-.-" evidence="6"/>
<keyword evidence="7" id="KW-1185">Reference proteome</keyword>
<protein>
    <submittedName>
        <fullName evidence="6">Glycosyltransferase</fullName>
        <ecNumber evidence="6">2.4.-.-</ecNumber>
    </submittedName>
</protein>
<gene>
    <name evidence="6" type="ORF">RM553_13515</name>
</gene>
<proteinExistence type="inferred from homology"/>
<comment type="similarity">
    <text evidence="1">Belongs to the glycosyltransferase 2 family.</text>
</comment>
<dbReference type="EMBL" id="JAVRHQ010000017">
    <property type="protein sequence ID" value="MDT0643851.1"/>
    <property type="molecule type" value="Genomic_DNA"/>
</dbReference>
<name>A0ABU3CBY7_9FLAO</name>
<feature type="transmembrane region" description="Helical" evidence="4">
    <location>
        <begin position="285"/>
        <end position="306"/>
    </location>
</feature>
<keyword evidence="4" id="KW-0812">Transmembrane</keyword>
<dbReference type="PANTHER" id="PTHR43630">
    <property type="entry name" value="POLY-BETA-1,6-N-ACETYL-D-GLUCOSAMINE SYNTHASE"/>
    <property type="match status" value="1"/>
</dbReference>
<feature type="domain" description="Glycosyltransferase 2-like" evidence="5">
    <location>
        <begin position="42"/>
        <end position="175"/>
    </location>
</feature>
<organism evidence="6 7">
    <name type="scientific">Autumnicola tepida</name>
    <dbReference type="NCBI Taxonomy" id="3075595"/>
    <lineage>
        <taxon>Bacteria</taxon>
        <taxon>Pseudomonadati</taxon>
        <taxon>Bacteroidota</taxon>
        <taxon>Flavobacteriia</taxon>
        <taxon>Flavobacteriales</taxon>
        <taxon>Flavobacteriaceae</taxon>
        <taxon>Autumnicola</taxon>
    </lineage>
</organism>
<dbReference type="SUPFAM" id="SSF53448">
    <property type="entry name" value="Nucleotide-diphospho-sugar transferases"/>
    <property type="match status" value="1"/>
</dbReference>
<reference evidence="6 7" key="1">
    <citation type="submission" date="2023-09" db="EMBL/GenBank/DDBJ databases">
        <authorList>
            <person name="Rey-Velasco X."/>
        </authorList>
    </citation>
    <scope>NUCLEOTIDE SEQUENCE [LARGE SCALE GENOMIC DNA]</scope>
    <source>
        <strain evidence="6 7">F363</strain>
    </source>
</reference>
<keyword evidence="2 6" id="KW-0328">Glycosyltransferase</keyword>
<feature type="transmembrane region" description="Helical" evidence="4">
    <location>
        <begin position="313"/>
        <end position="332"/>
    </location>
</feature>
<evidence type="ECO:0000313" key="6">
    <source>
        <dbReference type="EMBL" id="MDT0643851.1"/>
    </source>
</evidence>
<dbReference type="InterPro" id="IPR001173">
    <property type="entry name" value="Glyco_trans_2-like"/>
</dbReference>
<evidence type="ECO:0000256" key="3">
    <source>
        <dbReference type="ARBA" id="ARBA00022679"/>
    </source>
</evidence>
<keyword evidence="3 6" id="KW-0808">Transferase</keyword>
<dbReference type="Gene3D" id="3.90.550.10">
    <property type="entry name" value="Spore Coat Polysaccharide Biosynthesis Protein SpsA, Chain A"/>
    <property type="match status" value="1"/>
</dbReference>
<dbReference type="CDD" id="cd04192">
    <property type="entry name" value="GT_2_like_e"/>
    <property type="match status" value="1"/>
</dbReference>
<keyword evidence="4" id="KW-1133">Transmembrane helix</keyword>
<dbReference type="RefSeq" id="WP_311535468.1">
    <property type="nucleotide sequence ID" value="NZ_JAVRHQ010000017.1"/>
</dbReference>
<dbReference type="InterPro" id="IPR029044">
    <property type="entry name" value="Nucleotide-diphossugar_trans"/>
</dbReference>
<evidence type="ECO:0000256" key="2">
    <source>
        <dbReference type="ARBA" id="ARBA00022676"/>
    </source>
</evidence>
<sequence length="377" mass="42489">MLLSLFIFIAACYLALVLALIYGWNKAAVFKSVNAAPHTKFSIVVPFRNEANNLPALLGSLAKLKYPATHFELLLVNDASEDASAEVCELFRKENPGLQIVILESLSDSNSPKKEALKKGIENGSFEYILTTDADCEVPELWLQSYNDFILTSAATMICGPVKFKEEKPKKLFQKFEELDFYSLQATTAGAFGIGMPFMCNGANLCYKKENFIQAEGFSGNDKIASGDDVFLLQKFQEKGYATAYLKSENAVVETRPQQSFSQLISQRIRWAAKTTAYHSVFARFAGLGVLLMNFSLLLAAFLVLFKIFPQQPILVIFLLKFNADFILIFLAAKFFERELIMRNYFWCSIVYPFFSTFVAVISLFSGFDWKGRKFKS</sequence>
<dbReference type="GO" id="GO:0016757">
    <property type="term" value="F:glycosyltransferase activity"/>
    <property type="evidence" value="ECO:0007669"/>
    <property type="project" value="UniProtKB-KW"/>
</dbReference>